<sequence>MATTTTAPRLVVCGGNGFLGSRICKSAVSRGWTVTSISRSGTPDWTLATGTPTPPEWAAKVTWAKGNILIPSSYRQHLVGATAVVHSMGILLEADYKGVISGKESPIAGLRKAFDPSVGRAHNLREEGDSAQLSYETMNRDSAITLAEEALSATNTVKTLLYVSAAAGSFALPSRYISTKREAEAGIQKLSENGQKFRPLFLRPGFLYDSSRTVTMPLAGLMGVTSAVDGLVGGRLKGMLGAAAYKPLRVDVVADAAVEAIAEEGVSGVVDVGEIERLSGKVWRAGML</sequence>
<name>A0A3N4KQ70_9PEZI</name>
<dbReference type="AlphaFoldDB" id="A0A3N4KQ70"/>
<dbReference type="OrthoDB" id="276721at2759"/>
<reference evidence="1 2" key="1">
    <citation type="journal article" date="2018" name="Nat. Ecol. Evol.">
        <title>Pezizomycetes genomes reveal the molecular basis of ectomycorrhizal truffle lifestyle.</title>
        <authorList>
            <person name="Murat C."/>
            <person name="Payen T."/>
            <person name="Noel B."/>
            <person name="Kuo A."/>
            <person name="Morin E."/>
            <person name="Chen J."/>
            <person name="Kohler A."/>
            <person name="Krizsan K."/>
            <person name="Balestrini R."/>
            <person name="Da Silva C."/>
            <person name="Montanini B."/>
            <person name="Hainaut M."/>
            <person name="Levati E."/>
            <person name="Barry K.W."/>
            <person name="Belfiori B."/>
            <person name="Cichocki N."/>
            <person name="Clum A."/>
            <person name="Dockter R.B."/>
            <person name="Fauchery L."/>
            <person name="Guy J."/>
            <person name="Iotti M."/>
            <person name="Le Tacon F."/>
            <person name="Lindquist E.A."/>
            <person name="Lipzen A."/>
            <person name="Malagnac F."/>
            <person name="Mello A."/>
            <person name="Molinier V."/>
            <person name="Miyauchi S."/>
            <person name="Poulain J."/>
            <person name="Riccioni C."/>
            <person name="Rubini A."/>
            <person name="Sitrit Y."/>
            <person name="Splivallo R."/>
            <person name="Traeger S."/>
            <person name="Wang M."/>
            <person name="Zifcakova L."/>
            <person name="Wipf D."/>
            <person name="Zambonelli A."/>
            <person name="Paolocci F."/>
            <person name="Nowrousian M."/>
            <person name="Ottonello S."/>
            <person name="Baldrian P."/>
            <person name="Spatafora J.W."/>
            <person name="Henrissat B."/>
            <person name="Nagy L.G."/>
            <person name="Aury J.M."/>
            <person name="Wincker P."/>
            <person name="Grigoriev I.V."/>
            <person name="Bonfante P."/>
            <person name="Martin F.M."/>
        </authorList>
    </citation>
    <scope>NUCLEOTIDE SEQUENCE [LARGE SCALE GENOMIC DNA]</scope>
    <source>
        <strain evidence="1 2">CCBAS932</strain>
    </source>
</reference>
<dbReference type="FunCoup" id="A0A3N4KQ70">
    <property type="interactions" value="91"/>
</dbReference>
<evidence type="ECO:0000313" key="1">
    <source>
        <dbReference type="EMBL" id="RPB12743.1"/>
    </source>
</evidence>
<gene>
    <name evidence="1" type="ORF">P167DRAFT_487413</name>
</gene>
<dbReference type="InParanoid" id="A0A3N4KQ70"/>
<dbReference type="PANTHER" id="PTHR12126">
    <property type="entry name" value="NADH-UBIQUINONE OXIDOREDUCTASE 39 KDA SUBUNIT-RELATED"/>
    <property type="match status" value="1"/>
</dbReference>
<dbReference type="EMBL" id="ML119127">
    <property type="protein sequence ID" value="RPB12743.1"/>
    <property type="molecule type" value="Genomic_DNA"/>
</dbReference>
<dbReference type="PANTHER" id="PTHR12126:SF16">
    <property type="entry name" value="MIOREX COMPLEX COMPONENT 2"/>
    <property type="match status" value="1"/>
</dbReference>
<proteinExistence type="predicted"/>
<evidence type="ECO:0000313" key="2">
    <source>
        <dbReference type="Proteomes" id="UP000277580"/>
    </source>
</evidence>
<protein>
    <submittedName>
        <fullName evidence="1">NAD dependent epimerase/dehydratase family protein-like protein</fullName>
    </submittedName>
</protein>
<dbReference type="SUPFAM" id="SSF51735">
    <property type="entry name" value="NAD(P)-binding Rossmann-fold domains"/>
    <property type="match status" value="1"/>
</dbReference>
<dbReference type="GO" id="GO:0005739">
    <property type="term" value="C:mitochondrion"/>
    <property type="evidence" value="ECO:0007669"/>
    <property type="project" value="TreeGrafter"/>
</dbReference>
<dbReference type="Gene3D" id="3.40.50.720">
    <property type="entry name" value="NAD(P)-binding Rossmann-like Domain"/>
    <property type="match status" value="1"/>
</dbReference>
<dbReference type="GO" id="GO:0044877">
    <property type="term" value="F:protein-containing complex binding"/>
    <property type="evidence" value="ECO:0007669"/>
    <property type="project" value="TreeGrafter"/>
</dbReference>
<keyword evidence="2" id="KW-1185">Reference proteome</keyword>
<dbReference type="InterPro" id="IPR051207">
    <property type="entry name" value="ComplexI_NDUFA9_subunit"/>
</dbReference>
<accession>A0A3N4KQ70</accession>
<dbReference type="InterPro" id="IPR036291">
    <property type="entry name" value="NAD(P)-bd_dom_sf"/>
</dbReference>
<dbReference type="Proteomes" id="UP000277580">
    <property type="component" value="Unassembled WGS sequence"/>
</dbReference>
<dbReference type="STRING" id="1392247.A0A3N4KQ70"/>
<organism evidence="1 2">
    <name type="scientific">Morchella conica CCBAS932</name>
    <dbReference type="NCBI Taxonomy" id="1392247"/>
    <lineage>
        <taxon>Eukaryota</taxon>
        <taxon>Fungi</taxon>
        <taxon>Dikarya</taxon>
        <taxon>Ascomycota</taxon>
        <taxon>Pezizomycotina</taxon>
        <taxon>Pezizomycetes</taxon>
        <taxon>Pezizales</taxon>
        <taxon>Morchellaceae</taxon>
        <taxon>Morchella</taxon>
    </lineage>
</organism>